<comment type="caution">
    <text evidence="3">The sequence shown here is derived from an EMBL/GenBank/DDBJ whole genome shotgun (WGS) entry which is preliminary data.</text>
</comment>
<reference evidence="3" key="1">
    <citation type="submission" date="2018-12" db="EMBL/GenBank/DDBJ databases">
        <authorList>
            <person name="Syme R.A."/>
            <person name="Farfan-Caceres L."/>
            <person name="Lichtenzveig J."/>
        </authorList>
    </citation>
    <scope>NUCLEOTIDE SEQUENCE</scope>
    <source>
        <strain evidence="3">Al4</strain>
    </source>
</reference>
<sequence>MSKPSIPAWQRTPATEAGDLPAEQEPKLENAAEDSTVPVAEERASTGTTKADVKSADLLDQASRFLEDANIRDAPREKKVVFLQAKGVSPEDIETLLGKAIPDNASPDLEAAGARAWSTASGSRCLCAQPTTT</sequence>
<dbReference type="Gene3D" id="1.10.10.10">
    <property type="entry name" value="Winged helix-like DNA-binding domain superfamily/Winged helix DNA-binding domain"/>
    <property type="match status" value="1"/>
</dbReference>
<feature type="domain" description="Peroxisome membrane anchor protein Pex14p N-terminal" evidence="2">
    <location>
        <begin position="55"/>
        <end position="99"/>
    </location>
</feature>
<dbReference type="AlphaFoldDB" id="A0A8H7MLE4"/>
<dbReference type="EMBL" id="RZGK01000006">
    <property type="protein sequence ID" value="KAF9698362.1"/>
    <property type="molecule type" value="Genomic_DNA"/>
</dbReference>
<feature type="region of interest" description="Disordered" evidence="1">
    <location>
        <begin position="1"/>
        <end position="51"/>
    </location>
</feature>
<accession>A0A8H7MLE4</accession>
<keyword evidence="4" id="KW-1185">Reference proteome</keyword>
<organism evidence="3 4">
    <name type="scientific">Ascochyta lentis</name>
    <dbReference type="NCBI Taxonomy" id="205686"/>
    <lineage>
        <taxon>Eukaryota</taxon>
        <taxon>Fungi</taxon>
        <taxon>Dikarya</taxon>
        <taxon>Ascomycota</taxon>
        <taxon>Pezizomycotina</taxon>
        <taxon>Dothideomycetes</taxon>
        <taxon>Pleosporomycetidae</taxon>
        <taxon>Pleosporales</taxon>
        <taxon>Pleosporineae</taxon>
        <taxon>Didymellaceae</taxon>
        <taxon>Ascochyta</taxon>
    </lineage>
</organism>
<dbReference type="Pfam" id="PF04695">
    <property type="entry name" value="Pex14_N"/>
    <property type="match status" value="1"/>
</dbReference>
<evidence type="ECO:0000256" key="1">
    <source>
        <dbReference type="SAM" id="MobiDB-lite"/>
    </source>
</evidence>
<dbReference type="InterPro" id="IPR036388">
    <property type="entry name" value="WH-like_DNA-bd_sf"/>
</dbReference>
<name>A0A8H7MLE4_9PLEO</name>
<dbReference type="OrthoDB" id="441517at2759"/>
<evidence type="ECO:0000313" key="3">
    <source>
        <dbReference type="EMBL" id="KAF9698362.1"/>
    </source>
</evidence>
<gene>
    <name evidence="3" type="ORF">EKO04_003623</name>
</gene>
<evidence type="ECO:0000313" key="4">
    <source>
        <dbReference type="Proteomes" id="UP000651452"/>
    </source>
</evidence>
<protein>
    <recommendedName>
        <fullName evidence="2">Peroxisome membrane anchor protein Pex14p N-terminal domain-containing protein</fullName>
    </recommendedName>
</protein>
<reference evidence="3" key="2">
    <citation type="submission" date="2020-09" db="EMBL/GenBank/DDBJ databases">
        <title>Reference genome assembly for Australian Ascochyta lentis isolate Al4.</title>
        <authorList>
            <person name="Lee R.C."/>
            <person name="Farfan-Caceres L.M."/>
            <person name="Debler J.W."/>
            <person name="Williams A.H."/>
            <person name="Henares B.M."/>
        </authorList>
    </citation>
    <scope>NUCLEOTIDE SEQUENCE</scope>
    <source>
        <strain evidence="3">Al4</strain>
    </source>
</reference>
<proteinExistence type="predicted"/>
<evidence type="ECO:0000259" key="2">
    <source>
        <dbReference type="Pfam" id="PF04695"/>
    </source>
</evidence>
<dbReference type="Proteomes" id="UP000651452">
    <property type="component" value="Unassembled WGS sequence"/>
</dbReference>
<dbReference type="InterPro" id="IPR006785">
    <property type="entry name" value="Pex14_N"/>
</dbReference>